<dbReference type="InterPro" id="IPR036305">
    <property type="entry name" value="RGS_sf"/>
</dbReference>
<evidence type="ECO:0000313" key="4">
    <source>
        <dbReference type="Proteomes" id="UP001274896"/>
    </source>
</evidence>
<accession>A0AAE0UM19</accession>
<dbReference type="Pfam" id="PF09495">
    <property type="entry name" value="DUF2462"/>
    <property type="match status" value="1"/>
</dbReference>
<dbReference type="PANTHER" id="PTHR10845:SF274">
    <property type="entry name" value="REGULATOR OF G-PROTEIN SIGNALING 5-LIKE"/>
    <property type="match status" value="1"/>
</dbReference>
<evidence type="ECO:0000256" key="1">
    <source>
        <dbReference type="SAM" id="MobiDB-lite"/>
    </source>
</evidence>
<dbReference type="AlphaFoldDB" id="A0AAE0UM19"/>
<dbReference type="PRINTS" id="PR01301">
    <property type="entry name" value="RGSPROTEIN"/>
</dbReference>
<proteinExistence type="predicted"/>
<dbReference type="InterPro" id="IPR016137">
    <property type="entry name" value="RGS"/>
</dbReference>
<dbReference type="FunFam" id="1.10.167.10:FF:000001">
    <property type="entry name" value="Putative regulator of g-protein signaling 12"/>
    <property type="match status" value="1"/>
</dbReference>
<dbReference type="SUPFAM" id="SSF48097">
    <property type="entry name" value="Regulator of G-protein signaling, RGS"/>
    <property type="match status" value="1"/>
</dbReference>
<reference evidence="3" key="1">
    <citation type="submission" date="2023-06" db="EMBL/GenBank/DDBJ databases">
        <title>Male Hemibagrus guttatus genome.</title>
        <authorList>
            <person name="Bian C."/>
        </authorList>
    </citation>
    <scope>NUCLEOTIDE SEQUENCE</scope>
    <source>
        <strain evidence="3">Male_cb2023</strain>
        <tissue evidence="3">Muscle</tissue>
    </source>
</reference>
<sequence>MCKGLSTLPSSCLEKAKEMKVKLTHLAEKPHKHRAHEEKTPPDLESLLQSKAGLQVFRWFLRSEFSEENLDFWLACEEYKTMPETKLSSKAQIIYSQFINAEAPQEVNLDCETREVLMDRMDTPAADTFVEAQQRIFTLMAKDSFPRFLHSSYYKQTVRGAGVAMAQGKQKFKAQRPGGAKKQQNKPKGPKRGGRIIAPKKATVVQQQKLKKAGLCDFNGLEVAIRNKIEQEVTQKASTSLHKRLSVLKTPQGKGGAAGNTKTSTAGPSK</sequence>
<dbReference type="Gene3D" id="1.10.167.10">
    <property type="entry name" value="Regulator of G-protein Signalling 4, domain 2"/>
    <property type="match status" value="1"/>
</dbReference>
<gene>
    <name evidence="3" type="ORF">QTP70_034881</name>
</gene>
<protein>
    <recommendedName>
        <fullName evidence="2">RGS domain-containing protein</fullName>
    </recommendedName>
</protein>
<feature type="region of interest" description="Disordered" evidence="1">
    <location>
        <begin position="169"/>
        <end position="196"/>
    </location>
</feature>
<feature type="compositionally biased region" description="Basic residues" evidence="1">
    <location>
        <begin position="183"/>
        <end position="194"/>
    </location>
</feature>
<keyword evidence="4" id="KW-1185">Reference proteome</keyword>
<dbReference type="InterPro" id="IPR019034">
    <property type="entry name" value="UPF0390"/>
</dbReference>
<dbReference type="Proteomes" id="UP001274896">
    <property type="component" value="Unassembled WGS sequence"/>
</dbReference>
<organism evidence="3 4">
    <name type="scientific">Hemibagrus guttatus</name>
    <dbReference type="NCBI Taxonomy" id="175788"/>
    <lineage>
        <taxon>Eukaryota</taxon>
        <taxon>Metazoa</taxon>
        <taxon>Chordata</taxon>
        <taxon>Craniata</taxon>
        <taxon>Vertebrata</taxon>
        <taxon>Euteleostomi</taxon>
        <taxon>Actinopterygii</taxon>
        <taxon>Neopterygii</taxon>
        <taxon>Teleostei</taxon>
        <taxon>Ostariophysi</taxon>
        <taxon>Siluriformes</taxon>
        <taxon>Bagridae</taxon>
        <taxon>Hemibagrus</taxon>
    </lineage>
</organism>
<dbReference type="InterPro" id="IPR044926">
    <property type="entry name" value="RGS_subdomain_2"/>
</dbReference>
<feature type="compositionally biased region" description="Polar residues" evidence="1">
    <location>
        <begin position="260"/>
        <end position="270"/>
    </location>
</feature>
<evidence type="ECO:0000313" key="3">
    <source>
        <dbReference type="EMBL" id="KAK3511290.1"/>
    </source>
</evidence>
<feature type="domain" description="RGS" evidence="2">
    <location>
        <begin position="43"/>
        <end position="158"/>
    </location>
</feature>
<comment type="caution">
    <text evidence="3">The sequence shown here is derived from an EMBL/GenBank/DDBJ whole genome shotgun (WGS) entry which is preliminary data.</text>
</comment>
<feature type="region of interest" description="Disordered" evidence="1">
    <location>
        <begin position="236"/>
        <end position="270"/>
    </location>
</feature>
<dbReference type="EMBL" id="JAUCMX010000025">
    <property type="protein sequence ID" value="KAK3511290.1"/>
    <property type="molecule type" value="Genomic_DNA"/>
</dbReference>
<dbReference type="PANTHER" id="PTHR10845">
    <property type="entry name" value="REGULATOR OF G PROTEIN SIGNALING"/>
    <property type="match status" value="1"/>
</dbReference>
<dbReference type="SMART" id="SM00315">
    <property type="entry name" value="RGS"/>
    <property type="match status" value="1"/>
</dbReference>
<dbReference type="PROSITE" id="PS50132">
    <property type="entry name" value="RGS"/>
    <property type="match status" value="1"/>
</dbReference>
<dbReference type="Pfam" id="PF00615">
    <property type="entry name" value="RGS"/>
    <property type="match status" value="1"/>
</dbReference>
<evidence type="ECO:0000259" key="2">
    <source>
        <dbReference type="PROSITE" id="PS50132"/>
    </source>
</evidence>
<name>A0AAE0UM19_9TELE</name>